<evidence type="ECO:0000256" key="1">
    <source>
        <dbReference type="SAM" id="MobiDB-lite"/>
    </source>
</evidence>
<keyword evidence="3" id="KW-1185">Reference proteome</keyword>
<evidence type="ECO:0000313" key="2">
    <source>
        <dbReference type="EMBL" id="CDW87164.1"/>
    </source>
</evidence>
<feature type="region of interest" description="Disordered" evidence="1">
    <location>
        <begin position="29"/>
        <end position="53"/>
    </location>
</feature>
<accession>A0A078AYC3</accession>
<gene>
    <name evidence="2" type="primary">Contig1410.g1546</name>
    <name evidence="2" type="ORF">STYLEM_16267</name>
</gene>
<dbReference type="AlphaFoldDB" id="A0A078AYC3"/>
<organism evidence="2 3">
    <name type="scientific">Stylonychia lemnae</name>
    <name type="common">Ciliate</name>
    <dbReference type="NCBI Taxonomy" id="5949"/>
    <lineage>
        <taxon>Eukaryota</taxon>
        <taxon>Sar</taxon>
        <taxon>Alveolata</taxon>
        <taxon>Ciliophora</taxon>
        <taxon>Intramacronucleata</taxon>
        <taxon>Spirotrichea</taxon>
        <taxon>Stichotrichia</taxon>
        <taxon>Sporadotrichida</taxon>
        <taxon>Oxytrichidae</taxon>
        <taxon>Stylonychinae</taxon>
        <taxon>Stylonychia</taxon>
    </lineage>
</organism>
<protein>
    <submittedName>
        <fullName evidence="2">Uncharacterized protein</fullName>
    </submittedName>
</protein>
<sequence>MDLQKSFFLSNSPNKAKDNSYLKRYKETRRNKVQGSSMAVTNHESGGMSPELPSIFRQPKSELKGQPTLDRIDQQLNLTSKSHLGHINTTTNRVWREQPITILNFGDGQMMQNRTQLAYYDKQKSTGDHQKGSVSPGLYNTFDQSSLESLKLHQDLQKSIHIMETSSKFLPLHRQKSLKKLGRNKNNVANDNILRNESPSKLSLERKKAINDIRITDEDAEVSENFFKHRKEFSFDEQVTSRRVVKQNYHKIGDIHVIPKNSLRASEVFTDYVHSPMTKERQREEQFVDHHQIQAQIDLERQRAASILSDRNDRNKSQNQNYSTLSNFFLSGMQIEVKVNQNEKKAEKLETSNFISHKNTNSLIKAKKLEPLSLTQSKFAMRPEESKSLTQKAELLRKIQDSVDKLQELNSQAMYTRGSKRLKKLNKQTNNRNTQI</sequence>
<name>A0A078AYC3_STYLE</name>
<proteinExistence type="predicted"/>
<dbReference type="InParanoid" id="A0A078AYC3"/>
<dbReference type="Proteomes" id="UP000039865">
    <property type="component" value="Unassembled WGS sequence"/>
</dbReference>
<reference evidence="2 3" key="1">
    <citation type="submission" date="2014-06" db="EMBL/GenBank/DDBJ databases">
        <authorList>
            <person name="Swart Estienne"/>
        </authorList>
    </citation>
    <scope>NUCLEOTIDE SEQUENCE [LARGE SCALE GENOMIC DNA]</scope>
    <source>
        <strain evidence="2 3">130c</strain>
    </source>
</reference>
<dbReference type="EMBL" id="CCKQ01015345">
    <property type="protein sequence ID" value="CDW87164.1"/>
    <property type="molecule type" value="Genomic_DNA"/>
</dbReference>
<evidence type="ECO:0000313" key="3">
    <source>
        <dbReference type="Proteomes" id="UP000039865"/>
    </source>
</evidence>
<feature type="compositionally biased region" description="Polar residues" evidence="1">
    <location>
        <begin position="33"/>
        <end position="44"/>
    </location>
</feature>